<dbReference type="Pfam" id="PF00300">
    <property type="entry name" value="His_Phos_1"/>
    <property type="match status" value="1"/>
</dbReference>
<dbReference type="Proteomes" id="UP001266357">
    <property type="component" value="Unassembled WGS sequence"/>
</dbReference>
<sequence>MQLYIMRHGQANPVGNIDHLRELTSTGYNEAQCMGKWVNQQGISFLQVFVSPYVRAQQTANTLLNEINGQVQVATIDFLTPLDDAKKVHDYIDGICTDTHIEHLIIVSHMPLVSYLVETLTIDRQSPIFQTAAIAQIDYDVEKMTGRLVRLIAPADLA</sequence>
<dbReference type="NCBIfam" id="TIGR00249">
    <property type="entry name" value="sixA"/>
    <property type="match status" value="1"/>
</dbReference>
<organism evidence="2 3">
    <name type="scientific">Thalassotalea castellviae</name>
    <dbReference type="NCBI Taxonomy" id="3075612"/>
    <lineage>
        <taxon>Bacteria</taxon>
        <taxon>Pseudomonadati</taxon>
        <taxon>Pseudomonadota</taxon>
        <taxon>Gammaproteobacteria</taxon>
        <taxon>Alteromonadales</taxon>
        <taxon>Colwelliaceae</taxon>
        <taxon>Thalassotalea</taxon>
    </lineage>
</organism>
<evidence type="ECO:0000256" key="1">
    <source>
        <dbReference type="ARBA" id="ARBA00022801"/>
    </source>
</evidence>
<dbReference type="InterPro" id="IPR004449">
    <property type="entry name" value="SixA"/>
</dbReference>
<dbReference type="SMART" id="SM00855">
    <property type="entry name" value="PGAM"/>
    <property type="match status" value="1"/>
</dbReference>
<dbReference type="Gene3D" id="3.40.50.1240">
    <property type="entry name" value="Phosphoglycerate mutase-like"/>
    <property type="match status" value="1"/>
</dbReference>
<dbReference type="PANTHER" id="PTHR20935:SF0">
    <property type="entry name" value="SERINE_THREONINE-PROTEIN PHOSPHATASE PGAM5, MITOCHONDRIAL"/>
    <property type="match status" value="1"/>
</dbReference>
<evidence type="ECO:0000313" key="2">
    <source>
        <dbReference type="EMBL" id="MDT0602758.1"/>
    </source>
</evidence>
<keyword evidence="3" id="KW-1185">Reference proteome</keyword>
<protein>
    <submittedName>
        <fullName evidence="2">Phosphohistidine phosphatase SixA</fullName>
    </submittedName>
</protein>
<comment type="caution">
    <text evidence="2">The sequence shown here is derived from an EMBL/GenBank/DDBJ whole genome shotgun (WGS) entry which is preliminary data.</text>
</comment>
<reference evidence="2 3" key="1">
    <citation type="submission" date="2023-09" db="EMBL/GenBank/DDBJ databases">
        <authorList>
            <person name="Rey-Velasco X."/>
        </authorList>
    </citation>
    <scope>NUCLEOTIDE SEQUENCE [LARGE SCALE GENOMIC DNA]</scope>
    <source>
        <strain evidence="2 3">W431</strain>
    </source>
</reference>
<dbReference type="RefSeq" id="WP_311577685.1">
    <property type="nucleotide sequence ID" value="NZ_JAVRIF010000002.1"/>
</dbReference>
<dbReference type="CDD" id="cd07067">
    <property type="entry name" value="HP_PGM_like"/>
    <property type="match status" value="1"/>
</dbReference>
<dbReference type="InterPro" id="IPR029033">
    <property type="entry name" value="His_PPase_superfam"/>
</dbReference>
<keyword evidence="1" id="KW-0378">Hydrolase</keyword>
<dbReference type="InterPro" id="IPR051021">
    <property type="entry name" value="Mito_Ser/Thr_phosphatase"/>
</dbReference>
<dbReference type="EMBL" id="JAVRIF010000002">
    <property type="protein sequence ID" value="MDT0602758.1"/>
    <property type="molecule type" value="Genomic_DNA"/>
</dbReference>
<gene>
    <name evidence="2" type="primary">sixA</name>
    <name evidence="2" type="ORF">RM573_04070</name>
</gene>
<evidence type="ECO:0000313" key="3">
    <source>
        <dbReference type="Proteomes" id="UP001266357"/>
    </source>
</evidence>
<dbReference type="PANTHER" id="PTHR20935">
    <property type="entry name" value="PHOSPHOGLYCERATE MUTASE-RELATED"/>
    <property type="match status" value="1"/>
</dbReference>
<dbReference type="SUPFAM" id="SSF53254">
    <property type="entry name" value="Phosphoglycerate mutase-like"/>
    <property type="match status" value="1"/>
</dbReference>
<name>A0ABU3A0V7_9GAMM</name>
<proteinExistence type="predicted"/>
<accession>A0ABU3A0V7</accession>
<dbReference type="InterPro" id="IPR013078">
    <property type="entry name" value="His_Pase_superF_clade-1"/>
</dbReference>